<sequence>MDFDTNFFISLLKSKVSIWDYKTQEYSDKIKRNNDWAFVCESMIPNFAEKNNKEKNAIVKPNTELLV</sequence>
<evidence type="ECO:0000313" key="1">
    <source>
        <dbReference type="EMBL" id="KAL0820480.1"/>
    </source>
</evidence>
<name>A0ABD0SKX4_LOXSC</name>
<accession>A0ABD0SKX4</accession>
<proteinExistence type="predicted"/>
<dbReference type="EMBL" id="JBEDNZ010000019">
    <property type="protein sequence ID" value="KAL0820480.1"/>
    <property type="molecule type" value="Genomic_DNA"/>
</dbReference>
<protein>
    <recommendedName>
        <fullName evidence="3">MADF domain-containing protein</fullName>
    </recommendedName>
</protein>
<gene>
    <name evidence="1" type="ORF">ABMA28_006345</name>
</gene>
<dbReference type="AlphaFoldDB" id="A0ABD0SKX4"/>
<dbReference type="Proteomes" id="UP001549921">
    <property type="component" value="Unassembled WGS sequence"/>
</dbReference>
<organism evidence="1 2">
    <name type="scientific">Loxostege sticticalis</name>
    <name type="common">Beet webworm moth</name>
    <dbReference type="NCBI Taxonomy" id="481309"/>
    <lineage>
        <taxon>Eukaryota</taxon>
        <taxon>Metazoa</taxon>
        <taxon>Ecdysozoa</taxon>
        <taxon>Arthropoda</taxon>
        <taxon>Hexapoda</taxon>
        <taxon>Insecta</taxon>
        <taxon>Pterygota</taxon>
        <taxon>Neoptera</taxon>
        <taxon>Endopterygota</taxon>
        <taxon>Lepidoptera</taxon>
        <taxon>Glossata</taxon>
        <taxon>Ditrysia</taxon>
        <taxon>Pyraloidea</taxon>
        <taxon>Crambidae</taxon>
        <taxon>Pyraustinae</taxon>
        <taxon>Loxostege</taxon>
    </lineage>
</organism>
<reference evidence="1 2" key="1">
    <citation type="submission" date="2024-06" db="EMBL/GenBank/DDBJ databases">
        <title>A chromosome-level genome assembly of beet webworm, Loxostege sticticalis.</title>
        <authorList>
            <person name="Zhang Y."/>
        </authorList>
    </citation>
    <scope>NUCLEOTIDE SEQUENCE [LARGE SCALE GENOMIC DNA]</scope>
    <source>
        <strain evidence="1">AQ028</strain>
        <tissue evidence="1">Male pupae</tissue>
    </source>
</reference>
<comment type="caution">
    <text evidence="1">The sequence shown here is derived from an EMBL/GenBank/DDBJ whole genome shotgun (WGS) entry which is preliminary data.</text>
</comment>
<evidence type="ECO:0000313" key="2">
    <source>
        <dbReference type="Proteomes" id="UP001549921"/>
    </source>
</evidence>
<evidence type="ECO:0008006" key="3">
    <source>
        <dbReference type="Google" id="ProtNLM"/>
    </source>
</evidence>